<comment type="similarity">
    <text evidence="4">Belongs to the SMC family.</text>
</comment>
<evidence type="ECO:0000256" key="2">
    <source>
        <dbReference type="ARBA" id="ARBA00022454"/>
    </source>
</evidence>
<dbReference type="InterPro" id="IPR027417">
    <property type="entry name" value="P-loop_NTPase"/>
</dbReference>
<feature type="region of interest" description="Disordered" evidence="6">
    <location>
        <begin position="399"/>
        <end position="432"/>
    </location>
</feature>
<protein>
    <recommendedName>
        <fullName evidence="4">Structural maintenance of chromosomes protein</fullName>
    </recommendedName>
</protein>
<dbReference type="InParanoid" id="E4XMU3"/>
<organism evidence="8">
    <name type="scientific">Oikopleura dioica</name>
    <name type="common">Tunicate</name>
    <dbReference type="NCBI Taxonomy" id="34765"/>
    <lineage>
        <taxon>Eukaryota</taxon>
        <taxon>Metazoa</taxon>
        <taxon>Chordata</taxon>
        <taxon>Tunicata</taxon>
        <taxon>Appendicularia</taxon>
        <taxon>Copelata</taxon>
        <taxon>Oikopleuridae</taxon>
        <taxon>Oikopleura</taxon>
    </lineage>
</organism>
<proteinExistence type="inferred from homology"/>
<gene>
    <name evidence="8" type="ORF">GSOID_T00015490001</name>
</gene>
<dbReference type="GO" id="GO:0005524">
    <property type="term" value="F:ATP binding"/>
    <property type="evidence" value="ECO:0007669"/>
    <property type="project" value="InterPro"/>
</dbReference>
<evidence type="ECO:0000313" key="8">
    <source>
        <dbReference type="EMBL" id="CBY19836.1"/>
    </source>
</evidence>
<dbReference type="InterPro" id="IPR024704">
    <property type="entry name" value="SMC"/>
</dbReference>
<evidence type="ECO:0000256" key="5">
    <source>
        <dbReference type="SAM" id="Coils"/>
    </source>
</evidence>
<feature type="domain" description="SMC hinge" evidence="7">
    <location>
        <begin position="517"/>
        <end position="631"/>
    </location>
</feature>
<evidence type="ECO:0000313" key="9">
    <source>
        <dbReference type="Proteomes" id="UP000001307"/>
    </source>
</evidence>
<dbReference type="OrthoDB" id="431497at2759"/>
<feature type="region of interest" description="Disordered" evidence="6">
    <location>
        <begin position="256"/>
        <end position="286"/>
    </location>
</feature>
<dbReference type="GO" id="GO:0051276">
    <property type="term" value="P:chromosome organization"/>
    <property type="evidence" value="ECO:0007669"/>
    <property type="project" value="InterPro"/>
</dbReference>
<dbReference type="GO" id="GO:0016887">
    <property type="term" value="F:ATP hydrolysis activity"/>
    <property type="evidence" value="ECO:0007669"/>
    <property type="project" value="InterPro"/>
</dbReference>
<dbReference type="InterPro" id="IPR036277">
    <property type="entry name" value="SMC_hinge_sf"/>
</dbReference>
<keyword evidence="2" id="KW-0158">Chromosome</keyword>
<feature type="coiled-coil region" evidence="5">
    <location>
        <begin position="670"/>
        <end position="767"/>
    </location>
</feature>
<dbReference type="SUPFAM" id="SSF75553">
    <property type="entry name" value="Smc hinge domain"/>
    <property type="match status" value="1"/>
</dbReference>
<dbReference type="GO" id="GO:0005634">
    <property type="term" value="C:nucleus"/>
    <property type="evidence" value="ECO:0007669"/>
    <property type="project" value="UniProtKB-SubCell"/>
</dbReference>
<evidence type="ECO:0000256" key="6">
    <source>
        <dbReference type="SAM" id="MobiDB-lite"/>
    </source>
</evidence>
<evidence type="ECO:0000256" key="4">
    <source>
        <dbReference type="PIRNR" id="PIRNR005719"/>
    </source>
</evidence>
<dbReference type="Proteomes" id="UP000001307">
    <property type="component" value="Unassembled WGS sequence"/>
</dbReference>
<keyword evidence="3 5" id="KW-0175">Coiled coil</keyword>
<comment type="subcellular location">
    <subcellularLocation>
        <location evidence="1">Chromosome</location>
    </subcellularLocation>
    <subcellularLocation>
        <location evidence="4">Nucleus</location>
    </subcellularLocation>
</comment>
<dbReference type="AlphaFoldDB" id="E4XMU3"/>
<evidence type="ECO:0000256" key="1">
    <source>
        <dbReference type="ARBA" id="ARBA00004286"/>
    </source>
</evidence>
<reference evidence="8" key="1">
    <citation type="journal article" date="2010" name="Science">
        <title>Plasticity of animal genome architecture unmasked by rapid evolution of a pelagic tunicate.</title>
        <authorList>
            <person name="Denoeud F."/>
            <person name="Henriet S."/>
            <person name="Mungpakdee S."/>
            <person name="Aury J.M."/>
            <person name="Da Silva C."/>
            <person name="Brinkmann H."/>
            <person name="Mikhaleva J."/>
            <person name="Olsen L.C."/>
            <person name="Jubin C."/>
            <person name="Canestro C."/>
            <person name="Bouquet J.M."/>
            <person name="Danks G."/>
            <person name="Poulain J."/>
            <person name="Campsteijn C."/>
            <person name="Adamski M."/>
            <person name="Cross I."/>
            <person name="Yadetie F."/>
            <person name="Muffato M."/>
            <person name="Louis A."/>
            <person name="Butcher S."/>
            <person name="Tsagkogeorga G."/>
            <person name="Konrad A."/>
            <person name="Singh S."/>
            <person name="Jensen M.F."/>
            <person name="Cong E.H."/>
            <person name="Eikeseth-Otteraa H."/>
            <person name="Noel B."/>
            <person name="Anthouard V."/>
            <person name="Porcel B.M."/>
            <person name="Kachouri-Lafond R."/>
            <person name="Nishino A."/>
            <person name="Ugolini M."/>
            <person name="Chourrout P."/>
            <person name="Nishida H."/>
            <person name="Aasland R."/>
            <person name="Huzurbazar S."/>
            <person name="Westhof E."/>
            <person name="Delsuc F."/>
            <person name="Lehrach H."/>
            <person name="Reinhardt R."/>
            <person name="Weissenbach J."/>
            <person name="Roy S.W."/>
            <person name="Artiguenave F."/>
            <person name="Postlethwait J.H."/>
            <person name="Manak J.R."/>
            <person name="Thompson E.M."/>
            <person name="Jaillon O."/>
            <person name="Du Pasquier L."/>
            <person name="Boudinot P."/>
            <person name="Liberles D.A."/>
            <person name="Volff J.N."/>
            <person name="Philippe H."/>
            <person name="Lenhard B."/>
            <person name="Roest Crollius H."/>
            <person name="Wincker P."/>
            <person name="Chourrout D."/>
        </authorList>
    </citation>
    <scope>NUCLEOTIDE SEQUENCE [LARGE SCALE GENOMIC DNA]</scope>
</reference>
<dbReference type="Gene3D" id="1.10.287.1490">
    <property type="match status" value="1"/>
</dbReference>
<dbReference type="PANTHER" id="PTHR43977">
    <property type="entry name" value="STRUCTURAL MAINTENANCE OF CHROMOSOMES PROTEIN 3"/>
    <property type="match status" value="1"/>
</dbReference>
<dbReference type="InterPro" id="IPR010935">
    <property type="entry name" value="SMC_hinge"/>
</dbReference>
<keyword evidence="9" id="KW-1185">Reference proteome</keyword>
<dbReference type="InterPro" id="IPR003395">
    <property type="entry name" value="RecF/RecN/SMC_N"/>
</dbReference>
<sequence>MHIKEVRIQGFRSYRDSTCDVFSPHQTSFRRSSSCFPTNTRICAQNSVSRYFMKGSGPRVITAFVEIVFDNSDRRLPMSKDEVVLRRTVGQKKDQFFIDKKNVTKKDVVQMLESAGFSHANPYYIVKQGKINEMATQSEKDRLELLKEIAGTRVYDDKRGESMELIRKTNDNRSKVNTLLTQIVEKLDSLEREKEDLAEYQKFDREKRAFEFLIFENQRKEAETKLKKLKLQREQKRETKADIREKSETLRKQLQEAKKNLSDVEHALARSSDEKESVTSEKEKLISSKTKHELEIKELKLSENEGNASAQDAEKELKELKVKIREKRHELEQELTPEFQRLKALEDGLHRETQNLERKKEELYAKQGRNTRFVDQQSRDSWIKKEINQLEGHIAARQNDLEREQEDTARLRRENSERDDAISRCRREREAHKSKWEEKNDALLQMKREKDELANKQNEHWREQTKLQGDKSQLADDMRNKESKLQGMIGRSTLDGINALKRVRARFQQQNNQRLVDGYLGSLIDCFETDQAFFTAVEVTAGGRLFNHIVTDASIGTAYLDEMNRMKLSGEVTFLPLDRLVASKENYPTDTKDALPLIDKLRFGDRYKIAMRYVFGKTLICRNIEVASKYARNKGFDCITLDGDQVSRRGALTGGYIDTSRSRLELHHLKKQHEEQIYALEDDLQRSKEDMQQFDKKMNKIQREIQNYDADLSKCKDQFDRSSRMFTQKREEYTQYLKSIESREESINHLMQQLESLSSDKKALESELGSAMASQLTQQEQEDLRRFAEAVKEKSKEFQEMTQMRIDVEKKKTRVEGILKDNLLKREAFLEAGMNSMEGDERRSRLTEAIDKVNTTQLGQCAERESELVLYIRQHEQDRDQMFKVVEEFKRQQNHFSQELFEADKQVDTMAAKESIYIDKQKNSEKKILDLGSVPNDLIQNYADQSTKHLYKKLEDAQKALKNYGHVNKQALDQFMAFSEERARLERRRNELDGESEKITELVNYLDVKKFEAIESSFNDISKNFALVFSKLVPQGSAHLEMKEDSRKDPTKFSKVEMLSGILIKVSFSGQAAETREMSQLSGGQKSMVALTLIFAIQKCDPVPFYLFDEIDQALDPGHRRAVSEMMNEMKHDAQFITTTFRPELLESGDKFYGVTYRNKVSHVNTITKSVALDFVEDDKINS</sequence>
<dbReference type="Gene3D" id="3.30.70.1620">
    <property type="match status" value="1"/>
</dbReference>
<dbReference type="EMBL" id="FN653079">
    <property type="protein sequence ID" value="CBY19836.1"/>
    <property type="molecule type" value="Genomic_DNA"/>
</dbReference>
<dbReference type="Pfam" id="PF06470">
    <property type="entry name" value="SMC_hinge"/>
    <property type="match status" value="1"/>
</dbReference>
<dbReference type="SMART" id="SM00968">
    <property type="entry name" value="SMC_hinge"/>
    <property type="match status" value="1"/>
</dbReference>
<keyword evidence="4" id="KW-0539">Nucleus</keyword>
<dbReference type="SUPFAM" id="SSF52540">
    <property type="entry name" value="P-loop containing nucleoside triphosphate hydrolases"/>
    <property type="match status" value="2"/>
</dbReference>
<dbReference type="Pfam" id="PF02463">
    <property type="entry name" value="SMC_N"/>
    <property type="match status" value="1"/>
</dbReference>
<accession>E4XMU3</accession>
<name>E4XMU3_OIKDI</name>
<evidence type="ECO:0000259" key="7">
    <source>
        <dbReference type="SMART" id="SM00968"/>
    </source>
</evidence>
<dbReference type="PIRSF" id="PIRSF005719">
    <property type="entry name" value="SMC"/>
    <property type="match status" value="1"/>
</dbReference>
<evidence type="ECO:0000256" key="3">
    <source>
        <dbReference type="ARBA" id="ARBA00023054"/>
    </source>
</evidence>
<dbReference type="FunCoup" id="E4XMU3">
    <property type="interactions" value="772"/>
</dbReference>
<dbReference type="GO" id="GO:0005694">
    <property type="term" value="C:chromosome"/>
    <property type="evidence" value="ECO:0007669"/>
    <property type="project" value="UniProtKB-SubCell"/>
</dbReference>
<feature type="coiled-coil region" evidence="5">
    <location>
        <begin position="954"/>
        <end position="1002"/>
    </location>
</feature>
<dbReference type="Gene3D" id="3.40.50.300">
    <property type="entry name" value="P-loop containing nucleotide triphosphate hydrolases"/>
    <property type="match status" value="2"/>
</dbReference>
<dbReference type="Gene3D" id="1.20.1060.20">
    <property type="match status" value="1"/>
</dbReference>